<evidence type="ECO:0000313" key="3">
    <source>
        <dbReference type="EMBL" id="AFK85627.1"/>
    </source>
</evidence>
<dbReference type="PROSITE" id="PS51462">
    <property type="entry name" value="NUDIX"/>
    <property type="match status" value="1"/>
</dbReference>
<dbReference type="InterPro" id="IPR020084">
    <property type="entry name" value="NUDIX_hydrolase_CS"/>
</dbReference>
<dbReference type="EMBL" id="CP003184">
    <property type="protein sequence ID" value="AFK85627.1"/>
    <property type="molecule type" value="Genomic_DNA"/>
</dbReference>
<dbReference type="AlphaFoldDB" id="I3VSY2"/>
<keyword evidence="4" id="KW-1185">Reference proteome</keyword>
<accession>I3VSY2</accession>
<dbReference type="Gene3D" id="3.90.79.10">
    <property type="entry name" value="Nucleoside Triphosphate Pyrophosphohydrolase"/>
    <property type="match status" value="1"/>
</dbReference>
<dbReference type="PROSITE" id="PS00893">
    <property type="entry name" value="NUDIX_BOX"/>
    <property type="match status" value="1"/>
</dbReference>
<dbReference type="Pfam" id="PF00293">
    <property type="entry name" value="NUDIX"/>
    <property type="match status" value="1"/>
</dbReference>
<dbReference type="SUPFAM" id="SSF55811">
    <property type="entry name" value="Nudix"/>
    <property type="match status" value="1"/>
</dbReference>
<feature type="domain" description="Nudix hydrolase" evidence="2">
    <location>
        <begin position="25"/>
        <end position="154"/>
    </location>
</feature>
<dbReference type="KEGG" id="tsh:Tsac_0601"/>
<evidence type="ECO:0000313" key="4">
    <source>
        <dbReference type="Proteomes" id="UP000006178"/>
    </source>
</evidence>
<dbReference type="GO" id="GO:0016787">
    <property type="term" value="F:hydrolase activity"/>
    <property type="evidence" value="ECO:0007669"/>
    <property type="project" value="UniProtKB-KW"/>
</dbReference>
<gene>
    <name evidence="3" type="ordered locus">Tsac_0601</name>
</gene>
<protein>
    <submittedName>
        <fullName evidence="3">NUDIX hydrolase</fullName>
    </submittedName>
</protein>
<organism evidence="3 4">
    <name type="scientific">Thermoanaerobacterium saccharolyticum (strain DSM 8691 / JW/SL-YS485)</name>
    <dbReference type="NCBI Taxonomy" id="1094508"/>
    <lineage>
        <taxon>Bacteria</taxon>
        <taxon>Bacillati</taxon>
        <taxon>Bacillota</taxon>
        <taxon>Clostridia</taxon>
        <taxon>Thermoanaerobacterales</taxon>
        <taxon>Thermoanaerobacteraceae</taxon>
        <taxon>Thermoanaerobacterium</taxon>
    </lineage>
</organism>
<proteinExistence type="predicted"/>
<reference evidence="3 4" key="1">
    <citation type="journal article" date="2014" name="Appl. Environ. Microbiol.">
        <title>Profile of Secreted Hydrolases, Associated Proteins, and SlpA in Thermoanaerobacterium saccharolyticum during the Degradation of Hemicellulose.</title>
        <authorList>
            <person name="Currie D.H."/>
            <person name="Guss A.M."/>
            <person name="Herring C.D."/>
            <person name="Giannone R.J."/>
            <person name="Johnson C.M."/>
            <person name="Lankford P.K."/>
            <person name="Brown S.D."/>
            <person name="Hettich R.L."/>
            <person name="Lynd L.R."/>
        </authorList>
    </citation>
    <scope>NUCLEOTIDE SEQUENCE [LARGE SCALE GENOMIC DNA]</scope>
    <source>
        <strain evidence="4">DSM 8691 / JW/SL-YS485</strain>
    </source>
</reference>
<evidence type="ECO:0000256" key="1">
    <source>
        <dbReference type="ARBA" id="ARBA00022801"/>
    </source>
</evidence>
<evidence type="ECO:0000259" key="2">
    <source>
        <dbReference type="PROSITE" id="PS51462"/>
    </source>
</evidence>
<dbReference type="STRING" id="1094508.Tsac_0601"/>
<dbReference type="CDD" id="cd03424">
    <property type="entry name" value="NUDIX_ADPRase_Nudt5_UGPPase_Nudt14"/>
    <property type="match status" value="1"/>
</dbReference>
<sequence length="173" mass="19929">MTSETLFKNKYYKVILNNGILRLYCLKPGAAIIPITEDRKIILLDIKRDALNTNEIEIIRGFSENGESPEETAKRELFEETGYSCRTLISLGYIYPDSGLIMNKVELFLGIDSYKVQEMIGYDEGISKLLFRSFDEVYQMALNGTINDSFTICSLFRAMGYIDFIRERNVNKK</sequence>
<dbReference type="PATRIC" id="fig|1094508.3.peg.608"/>
<dbReference type="InterPro" id="IPR015797">
    <property type="entry name" value="NUDIX_hydrolase-like_dom_sf"/>
</dbReference>
<dbReference type="BioCyc" id="TSAC1094508:GLMA-602-MONOMER"/>
<keyword evidence="1 3" id="KW-0378">Hydrolase</keyword>
<dbReference type="Proteomes" id="UP000006178">
    <property type="component" value="Chromosome"/>
</dbReference>
<dbReference type="InterPro" id="IPR000086">
    <property type="entry name" value="NUDIX_hydrolase_dom"/>
</dbReference>
<dbReference type="eggNOG" id="COG0494">
    <property type="taxonomic scope" value="Bacteria"/>
</dbReference>
<name>I3VSY2_THESW</name>